<comment type="caution">
    <text evidence="1">The sequence shown here is derived from an EMBL/GenBank/DDBJ whole genome shotgun (WGS) entry which is preliminary data.</text>
</comment>
<dbReference type="PATRIC" id="fig|1280950.3.peg.455"/>
<keyword evidence="2" id="KW-1185">Reference proteome</keyword>
<accession>A0A059FU10</accession>
<evidence type="ECO:0000313" key="1">
    <source>
        <dbReference type="EMBL" id="KCZ94154.1"/>
    </source>
</evidence>
<protein>
    <recommendedName>
        <fullName evidence="3">N-terminal of MaoC-like dehydratase domain-containing protein</fullName>
    </recommendedName>
</protein>
<organism evidence="1 2">
    <name type="scientific">Hyphomonas johnsonii MHS-2</name>
    <dbReference type="NCBI Taxonomy" id="1280950"/>
    <lineage>
        <taxon>Bacteria</taxon>
        <taxon>Pseudomonadati</taxon>
        <taxon>Pseudomonadota</taxon>
        <taxon>Alphaproteobacteria</taxon>
        <taxon>Hyphomonadales</taxon>
        <taxon>Hyphomonadaceae</taxon>
        <taxon>Hyphomonas</taxon>
    </lineage>
</organism>
<reference evidence="1 2" key="1">
    <citation type="journal article" date="2014" name="Antonie Van Leeuwenhoek">
        <title>Hyphomonas beringensis sp. nov. and Hyphomonas chukchiensis sp. nov., isolated from surface seawater of the Bering Sea and Chukchi Sea.</title>
        <authorList>
            <person name="Li C."/>
            <person name="Lai Q."/>
            <person name="Li G."/>
            <person name="Dong C."/>
            <person name="Wang J."/>
            <person name="Liao Y."/>
            <person name="Shao Z."/>
        </authorList>
    </citation>
    <scope>NUCLEOTIDE SEQUENCE [LARGE SCALE GENOMIC DNA]</scope>
    <source>
        <strain evidence="1 2">MHS-2</strain>
    </source>
</reference>
<dbReference type="SUPFAM" id="SSF54637">
    <property type="entry name" value="Thioesterase/thiol ester dehydrase-isomerase"/>
    <property type="match status" value="1"/>
</dbReference>
<sequence>MAADILEGPLRAPAQMLQEQSYGGHKSLHDDEEAERLGIKAGPIEGPTHFQQFVPLLFQIWGKDWFERGCLSTHFLNMVFEGEKVRAFVERPAPGATRARCWAEKEDGTPVLEASATLGPDHGTTLLEERMAKLRPADDLVILEDMKVGLKTSKDEPVRMGPDQHMGNLYPFSLAQKLAVITEPNDWYSDAQASPWGRPVIPLEMVSVLANYTGGMANWPVKHPSIGLFADLEMRMIDGPLFVDEDYILRREVVALSASRRAENYWIRTRIFDSTGTKQVAETLLNHGVLKASYPHYPADKLPA</sequence>
<evidence type="ECO:0000313" key="2">
    <source>
        <dbReference type="Proteomes" id="UP000025171"/>
    </source>
</evidence>
<dbReference type="RefSeq" id="WP_035613077.1">
    <property type="nucleotide sequence ID" value="NZ_ARYK01000001.1"/>
</dbReference>
<dbReference type="AlphaFoldDB" id="A0A059FU10"/>
<name>A0A059FU10_9PROT</name>
<dbReference type="OrthoDB" id="8834965at2"/>
<proteinExistence type="predicted"/>
<dbReference type="Proteomes" id="UP000025171">
    <property type="component" value="Unassembled WGS sequence"/>
</dbReference>
<gene>
    <name evidence="1" type="ORF">HJO_02225</name>
</gene>
<dbReference type="InterPro" id="IPR029069">
    <property type="entry name" value="HotDog_dom_sf"/>
</dbReference>
<dbReference type="EMBL" id="ARYK01000001">
    <property type="protein sequence ID" value="KCZ94154.1"/>
    <property type="molecule type" value="Genomic_DNA"/>
</dbReference>
<evidence type="ECO:0008006" key="3">
    <source>
        <dbReference type="Google" id="ProtNLM"/>
    </source>
</evidence>
<dbReference type="eggNOG" id="ENOG502Z82E">
    <property type="taxonomic scope" value="Bacteria"/>
</dbReference>
<dbReference type="STRING" id="1280950.HJO_02225"/>